<reference evidence="3 4" key="1">
    <citation type="submission" date="2022-08" db="EMBL/GenBank/DDBJ databases">
        <title>Aerococcaceae sp. nov isolated from spoiled eye mask.</title>
        <authorList>
            <person name="Zhou G."/>
            <person name="Xie X.-B."/>
            <person name="Shi Q.-S."/>
            <person name="Wang Y.-S."/>
            <person name="Wen X."/>
            <person name="Peng H."/>
            <person name="Yang X.-J."/>
            <person name="Tao H.-B."/>
            <person name="Huang X.-M."/>
        </authorList>
    </citation>
    <scope>NUCLEOTIDE SEQUENCE [LARGE SCALE GENOMIC DNA]</scope>
    <source>
        <strain evidence="4">DM20194951</strain>
    </source>
</reference>
<dbReference type="InterPro" id="IPR002930">
    <property type="entry name" value="GCV_H"/>
</dbReference>
<dbReference type="EMBL" id="CP102453">
    <property type="protein sequence ID" value="UUX34065.1"/>
    <property type="molecule type" value="Genomic_DNA"/>
</dbReference>
<dbReference type="RefSeq" id="WP_313793567.1">
    <property type="nucleotide sequence ID" value="NZ_CP102453.1"/>
</dbReference>
<evidence type="ECO:0000256" key="1">
    <source>
        <dbReference type="ARBA" id="ARBA00022823"/>
    </source>
</evidence>
<feature type="domain" description="Lipoyl-binding" evidence="2">
    <location>
        <begin position="16"/>
        <end position="97"/>
    </location>
</feature>
<evidence type="ECO:0000313" key="4">
    <source>
        <dbReference type="Proteomes" id="UP001315967"/>
    </source>
</evidence>
<organism evidence="3 4">
    <name type="scientific">Fundicoccus culcitae</name>
    <dbReference type="NCBI Taxonomy" id="2969821"/>
    <lineage>
        <taxon>Bacteria</taxon>
        <taxon>Bacillati</taxon>
        <taxon>Bacillota</taxon>
        <taxon>Bacilli</taxon>
        <taxon>Lactobacillales</taxon>
        <taxon>Aerococcaceae</taxon>
        <taxon>Fundicoccus</taxon>
    </lineage>
</organism>
<dbReference type="PROSITE" id="PS50968">
    <property type="entry name" value="BIOTINYL_LIPOYL"/>
    <property type="match status" value="1"/>
</dbReference>
<keyword evidence="1" id="KW-0450">Lipoyl</keyword>
<dbReference type="CDD" id="cd06848">
    <property type="entry name" value="GCS_H"/>
    <property type="match status" value="1"/>
</dbReference>
<dbReference type="PANTHER" id="PTHR11715">
    <property type="entry name" value="GLYCINE CLEAVAGE SYSTEM H PROTEIN"/>
    <property type="match status" value="1"/>
</dbReference>
<dbReference type="InterPro" id="IPR000089">
    <property type="entry name" value="Biotin_lipoyl"/>
</dbReference>
<dbReference type="Pfam" id="PF01597">
    <property type="entry name" value="GCV_H"/>
    <property type="match status" value="1"/>
</dbReference>
<accession>A0ABY5P6R4</accession>
<sequence length="112" mass="12346">MRKTINQLWIEKDGDSYTIGMTDDLQFDAGDISYVSIANEGPIEMDETLLNIEASKAAIEVPSPLAGTIFARNSAAEDEPALLSSKNTAEHWIVKMNQVDEATWNQLESDKA</sequence>
<gene>
    <name evidence="3" type="ORF">NRE15_14470</name>
</gene>
<dbReference type="Gene3D" id="2.40.50.100">
    <property type="match status" value="1"/>
</dbReference>
<dbReference type="SUPFAM" id="SSF51230">
    <property type="entry name" value="Single hybrid motif"/>
    <property type="match status" value="1"/>
</dbReference>
<evidence type="ECO:0000313" key="3">
    <source>
        <dbReference type="EMBL" id="UUX34065.1"/>
    </source>
</evidence>
<name>A0ABY5P6R4_9LACT</name>
<dbReference type="Proteomes" id="UP001315967">
    <property type="component" value="Chromosome"/>
</dbReference>
<evidence type="ECO:0000259" key="2">
    <source>
        <dbReference type="PROSITE" id="PS50968"/>
    </source>
</evidence>
<dbReference type="InterPro" id="IPR011053">
    <property type="entry name" value="Single_hybrid_motif"/>
</dbReference>
<keyword evidence="4" id="KW-1185">Reference proteome</keyword>
<dbReference type="InterPro" id="IPR033753">
    <property type="entry name" value="GCV_H/Fam206"/>
</dbReference>
<dbReference type="PANTHER" id="PTHR11715:SF3">
    <property type="entry name" value="GLYCINE CLEAVAGE SYSTEM H PROTEIN-RELATED"/>
    <property type="match status" value="1"/>
</dbReference>
<protein>
    <submittedName>
        <fullName evidence="3">Glycine cleavage system protein H</fullName>
    </submittedName>
</protein>
<proteinExistence type="predicted"/>